<dbReference type="PANTHER" id="PTHR30482">
    <property type="entry name" value="HIGH-AFFINITY BRANCHED-CHAIN AMINO ACID TRANSPORT SYSTEM PERMEASE"/>
    <property type="match status" value="1"/>
</dbReference>
<keyword evidence="4 6" id="KW-1133">Transmembrane helix</keyword>
<dbReference type="EMBL" id="AP025628">
    <property type="protein sequence ID" value="BDG61043.1"/>
    <property type="molecule type" value="Genomic_DNA"/>
</dbReference>
<dbReference type="CDD" id="cd06581">
    <property type="entry name" value="TM_PBP1_LivM_like"/>
    <property type="match status" value="1"/>
</dbReference>
<evidence type="ECO:0000256" key="3">
    <source>
        <dbReference type="ARBA" id="ARBA00022692"/>
    </source>
</evidence>
<dbReference type="RefSeq" id="WP_264841724.1">
    <property type="nucleotide sequence ID" value="NZ_AP025628.1"/>
</dbReference>
<evidence type="ECO:0000256" key="2">
    <source>
        <dbReference type="ARBA" id="ARBA00022475"/>
    </source>
</evidence>
<evidence type="ECO:0000256" key="5">
    <source>
        <dbReference type="ARBA" id="ARBA00023136"/>
    </source>
</evidence>
<evidence type="ECO:0000256" key="1">
    <source>
        <dbReference type="ARBA" id="ARBA00004651"/>
    </source>
</evidence>
<dbReference type="KEGG" id="cmic:caldi_21330"/>
<dbReference type="AlphaFoldDB" id="A0AA35CMD5"/>
<name>A0AA35CMD5_9FIRM</name>
<feature type="transmembrane region" description="Helical" evidence="6">
    <location>
        <begin position="248"/>
        <end position="272"/>
    </location>
</feature>
<feature type="transmembrane region" description="Helical" evidence="6">
    <location>
        <begin position="160"/>
        <end position="176"/>
    </location>
</feature>
<keyword evidence="2" id="KW-1003">Cell membrane</keyword>
<keyword evidence="8" id="KW-1185">Reference proteome</keyword>
<sequence>MSASPTRPEALWLVALAGALVVPALAWAPYSQVLLNMAVINAINTVALYVLFGLTGILSVAQAAFWAIGAYTSAILTVDGHLPVWLGFVAAPAAAGLAGAALALPTLGLRSHYLTIATIGFAEVTRLVLVNWEPVTRGPSGISGIPAPSLGGLSLAPYRLYYYLGLALLVLVAVAVERLRRSRLGRGLEAVRDDELAAESSGIPAARLKVLAFSVSALLSGLAGALYAHLQRYVSPDAFTLDHTMQMLAMLMVGGRRSLGGAIAGAVLLTYLPEALRGLQDWYMAIYGGGLLAILVFLPGGLAGAAARVRVRRGRPA</sequence>
<accession>A0AA35CMD5</accession>
<gene>
    <name evidence="7" type="primary">livM</name>
    <name evidence="7" type="ORF">caldi_21330</name>
</gene>
<proteinExistence type="predicted"/>
<feature type="transmembrane region" description="Helical" evidence="6">
    <location>
        <begin position="84"/>
        <end position="104"/>
    </location>
</feature>
<protein>
    <submittedName>
        <fullName evidence="7">Branched-chain amino acid ABC transporter permease</fullName>
    </submittedName>
</protein>
<dbReference type="GO" id="GO:0015658">
    <property type="term" value="F:branched-chain amino acid transmembrane transporter activity"/>
    <property type="evidence" value="ECO:0007669"/>
    <property type="project" value="InterPro"/>
</dbReference>
<keyword evidence="5 6" id="KW-0472">Membrane</keyword>
<organism evidence="7 8">
    <name type="scientific">Caldinitratiruptor microaerophilus</name>
    <dbReference type="NCBI Taxonomy" id="671077"/>
    <lineage>
        <taxon>Bacteria</taxon>
        <taxon>Bacillati</taxon>
        <taxon>Bacillota</taxon>
        <taxon>Clostridia</taxon>
        <taxon>Eubacteriales</taxon>
        <taxon>Symbiobacteriaceae</taxon>
        <taxon>Caldinitratiruptor</taxon>
    </lineage>
</organism>
<evidence type="ECO:0000256" key="6">
    <source>
        <dbReference type="SAM" id="Phobius"/>
    </source>
</evidence>
<keyword evidence="3 6" id="KW-0812">Transmembrane</keyword>
<dbReference type="InterPro" id="IPR001851">
    <property type="entry name" value="ABC_transp_permease"/>
</dbReference>
<dbReference type="Pfam" id="PF02653">
    <property type="entry name" value="BPD_transp_2"/>
    <property type="match status" value="1"/>
</dbReference>
<feature type="transmembrane region" description="Helical" evidence="6">
    <location>
        <begin position="50"/>
        <end position="72"/>
    </location>
</feature>
<comment type="subcellular location">
    <subcellularLocation>
        <location evidence="1">Cell membrane</location>
        <topology evidence="1">Multi-pass membrane protein</topology>
    </subcellularLocation>
</comment>
<dbReference type="GO" id="GO:0005886">
    <property type="term" value="C:plasma membrane"/>
    <property type="evidence" value="ECO:0007669"/>
    <property type="project" value="UniProtKB-SubCell"/>
</dbReference>
<dbReference type="PANTHER" id="PTHR30482:SF20">
    <property type="entry name" value="HIGH-AFFINITY BRANCHED-CHAIN AMINO ACID TRANSPORT SYSTEM PERMEASE PROTEIN LIVM"/>
    <property type="match status" value="1"/>
</dbReference>
<dbReference type="InterPro" id="IPR043428">
    <property type="entry name" value="LivM-like"/>
</dbReference>
<feature type="transmembrane region" description="Helical" evidence="6">
    <location>
        <begin position="284"/>
        <end position="307"/>
    </location>
</feature>
<evidence type="ECO:0000313" key="8">
    <source>
        <dbReference type="Proteomes" id="UP001163687"/>
    </source>
</evidence>
<evidence type="ECO:0000256" key="4">
    <source>
        <dbReference type="ARBA" id="ARBA00022989"/>
    </source>
</evidence>
<reference evidence="7" key="1">
    <citation type="submission" date="2022-03" db="EMBL/GenBank/DDBJ databases">
        <title>Complete genome sequence of Caldinitratiruptor microaerophilus.</title>
        <authorList>
            <person name="Mukaiyama R."/>
            <person name="Nishiyama T."/>
            <person name="Ueda K."/>
        </authorList>
    </citation>
    <scope>NUCLEOTIDE SEQUENCE</scope>
    <source>
        <strain evidence="7">JCM 16183</strain>
    </source>
</reference>
<dbReference type="Proteomes" id="UP001163687">
    <property type="component" value="Chromosome"/>
</dbReference>
<evidence type="ECO:0000313" key="7">
    <source>
        <dbReference type="EMBL" id="BDG61043.1"/>
    </source>
</evidence>